<evidence type="ECO:0000313" key="1">
    <source>
        <dbReference type="EMBL" id="ANW00202.1"/>
    </source>
</evidence>
<accession>A0A1B1UBQ5</accession>
<proteinExistence type="predicted"/>
<dbReference type="KEGG" id="bic:LMTR13_08465"/>
<dbReference type="EMBL" id="CP016428">
    <property type="protein sequence ID" value="ANW00202.1"/>
    <property type="molecule type" value="Genomic_DNA"/>
</dbReference>
<reference evidence="1 2" key="1">
    <citation type="submission" date="2016-07" db="EMBL/GenBank/DDBJ databases">
        <title>Complete genome sequence of Bradyrhizobium icense LMTR 13T, a potential inoculant strain isolated from lima bean (Phaseolus lunatus) in Peru.</title>
        <authorList>
            <person name="Ormeno-Orrillo E."/>
            <person name="Duran D."/>
            <person name="Rogel M.A."/>
            <person name="Rey L."/>
            <person name="Imperial J."/>
            <person name="Ruiz-Argueso T."/>
            <person name="Martinez-Romero E."/>
        </authorList>
    </citation>
    <scope>NUCLEOTIDE SEQUENCE [LARGE SCALE GENOMIC DNA]</scope>
    <source>
        <strain evidence="1 2">LMTR 13</strain>
    </source>
</reference>
<gene>
    <name evidence="1" type="ORF">LMTR13_08465</name>
</gene>
<dbReference type="Proteomes" id="UP000092839">
    <property type="component" value="Chromosome"/>
</dbReference>
<dbReference type="AlphaFoldDB" id="A0A1B1UBQ5"/>
<sequence length="64" mass="6956">MVGRMERRVVCIKGDIEKLLASLDLRRKCKSPAHEDARIEEVVVGGKMGGVAQDQVGYLAGNMA</sequence>
<keyword evidence="2" id="KW-1185">Reference proteome</keyword>
<evidence type="ECO:0000313" key="2">
    <source>
        <dbReference type="Proteomes" id="UP000092839"/>
    </source>
</evidence>
<organism evidence="1 2">
    <name type="scientific">Bradyrhizobium icense</name>
    <dbReference type="NCBI Taxonomy" id="1274631"/>
    <lineage>
        <taxon>Bacteria</taxon>
        <taxon>Pseudomonadati</taxon>
        <taxon>Pseudomonadota</taxon>
        <taxon>Alphaproteobacteria</taxon>
        <taxon>Hyphomicrobiales</taxon>
        <taxon>Nitrobacteraceae</taxon>
        <taxon>Bradyrhizobium</taxon>
    </lineage>
</organism>
<name>A0A1B1UBQ5_9BRAD</name>
<protein>
    <submittedName>
        <fullName evidence="1">Uncharacterized protein</fullName>
    </submittedName>
</protein>